<dbReference type="NCBIfam" id="TIGR02532">
    <property type="entry name" value="IV_pilin_GFxxxE"/>
    <property type="match status" value="1"/>
</dbReference>
<feature type="domain" description="DUF1559" evidence="2">
    <location>
        <begin position="39"/>
        <end position="350"/>
    </location>
</feature>
<feature type="transmembrane region" description="Helical" evidence="1">
    <location>
        <begin position="20"/>
        <end position="38"/>
    </location>
</feature>
<dbReference type="SUPFAM" id="SSF54523">
    <property type="entry name" value="Pili subunits"/>
    <property type="match status" value="1"/>
</dbReference>
<organism evidence="3 4">
    <name type="scientific">Aeoliella straminimaris</name>
    <dbReference type="NCBI Taxonomy" id="2954799"/>
    <lineage>
        <taxon>Bacteria</taxon>
        <taxon>Pseudomonadati</taxon>
        <taxon>Planctomycetota</taxon>
        <taxon>Planctomycetia</taxon>
        <taxon>Pirellulales</taxon>
        <taxon>Lacipirellulaceae</taxon>
        <taxon>Aeoliella</taxon>
    </lineage>
</organism>
<keyword evidence="4" id="KW-1185">Reference proteome</keyword>
<dbReference type="PANTHER" id="PTHR30093:SF2">
    <property type="entry name" value="TYPE II SECRETION SYSTEM PROTEIN H"/>
    <property type="match status" value="1"/>
</dbReference>
<dbReference type="PANTHER" id="PTHR30093">
    <property type="entry name" value="GENERAL SECRETION PATHWAY PROTEIN G"/>
    <property type="match status" value="1"/>
</dbReference>
<dbReference type="InterPro" id="IPR011453">
    <property type="entry name" value="DUF1559"/>
</dbReference>
<dbReference type="NCBIfam" id="TIGR04294">
    <property type="entry name" value="pre_pil_HX9DG"/>
    <property type="match status" value="1"/>
</dbReference>
<dbReference type="Gene3D" id="3.30.700.10">
    <property type="entry name" value="Glycoprotein, Type 4 Pilin"/>
    <property type="match status" value="1"/>
</dbReference>
<sequence length="369" mass="40219">MPKPSSPHKTPRYGFTLVELLVVIAIIGILVGLLLPAVQAARESARRIQCTNNLKQMTLAMVNHESAHGTLPSSGWKGHFTGDPDRGHGKNQPGCWMYSILPYMEQQAIYDMGSGMTGTARLEALKVRDTTPVKAFNCPSRRTAELYQRSAPAPLTAYSGDGTGVAKPYEMTAAVKSDYAINIGDMSGLDDKTGFDSKCLQIAPNNYDKATWSSDFPPRASEYNGVSFCGTAVKLRQITDGLTNTIALGEKFVFTQVYAERAYWRGDDWGPYVGFQDDVARSTYYNGLGPGTHVPQQDTDDLTSLTKGSIDGQFSHILPAELFGSAHTAGCIFSMCDGSVTLINYDVDPETYRQMGDRGDGGSIKQYVR</sequence>
<dbReference type="Pfam" id="PF07963">
    <property type="entry name" value="N_methyl"/>
    <property type="match status" value="1"/>
</dbReference>
<dbReference type="AlphaFoldDB" id="A0A9X2FEY5"/>
<evidence type="ECO:0000313" key="4">
    <source>
        <dbReference type="Proteomes" id="UP001155241"/>
    </source>
</evidence>
<reference evidence="3" key="1">
    <citation type="submission" date="2022-06" db="EMBL/GenBank/DDBJ databases">
        <title>Aeoliella straminimaris, a novel planctomycete from sediments.</title>
        <authorList>
            <person name="Vitorino I.R."/>
            <person name="Lage O.M."/>
        </authorList>
    </citation>
    <scope>NUCLEOTIDE SEQUENCE</scope>
    <source>
        <strain evidence="3">ICT_H6.2</strain>
    </source>
</reference>
<dbReference type="InterPro" id="IPR012902">
    <property type="entry name" value="N_methyl_site"/>
</dbReference>
<keyword evidence="1" id="KW-0472">Membrane</keyword>
<protein>
    <submittedName>
        <fullName evidence="3">DUF1559 domain-containing protein</fullName>
    </submittedName>
</protein>
<dbReference type="Pfam" id="PF07596">
    <property type="entry name" value="SBP_bac_10"/>
    <property type="match status" value="1"/>
</dbReference>
<evidence type="ECO:0000259" key="2">
    <source>
        <dbReference type="Pfam" id="PF07596"/>
    </source>
</evidence>
<gene>
    <name evidence="3" type="ORF">NG895_02795</name>
</gene>
<dbReference type="Proteomes" id="UP001155241">
    <property type="component" value="Unassembled WGS sequence"/>
</dbReference>
<keyword evidence="1" id="KW-0812">Transmembrane</keyword>
<dbReference type="EMBL" id="JAMXLR010000011">
    <property type="protein sequence ID" value="MCO6042826.1"/>
    <property type="molecule type" value="Genomic_DNA"/>
</dbReference>
<name>A0A9X2FEY5_9BACT</name>
<comment type="caution">
    <text evidence="3">The sequence shown here is derived from an EMBL/GenBank/DDBJ whole genome shotgun (WGS) entry which is preliminary data.</text>
</comment>
<keyword evidence="1" id="KW-1133">Transmembrane helix</keyword>
<dbReference type="InterPro" id="IPR045584">
    <property type="entry name" value="Pilin-like"/>
</dbReference>
<accession>A0A9X2FEY5</accession>
<evidence type="ECO:0000313" key="3">
    <source>
        <dbReference type="EMBL" id="MCO6042826.1"/>
    </source>
</evidence>
<dbReference type="InterPro" id="IPR027558">
    <property type="entry name" value="Pre_pil_HX9DG_C"/>
</dbReference>
<evidence type="ECO:0000256" key="1">
    <source>
        <dbReference type="SAM" id="Phobius"/>
    </source>
</evidence>
<proteinExistence type="predicted"/>
<dbReference type="RefSeq" id="WP_252850926.1">
    <property type="nucleotide sequence ID" value="NZ_JAMXLR010000011.1"/>
</dbReference>